<keyword evidence="10" id="KW-1185">Reference proteome</keyword>
<feature type="transmembrane region" description="Helical" evidence="7">
    <location>
        <begin position="72"/>
        <end position="90"/>
    </location>
</feature>
<sequence>MKMMKKDIRMMKAVAAAVLGNSFFGLSFLFSKVALERLEPFVLLAVRFIVAFVMLNLVLLTGKVKIRLTGKPVQKILMLGMVQPVLYFTFENYGIRGTSTAFAGTLLAIVPVITLIAGVLFKKEIPSRLQVFGAVLSVIGVAVISLAQQRGSNEAGGVAFLFCAVVSSVGYNLLMRDTAYSFTSFERTYVMLGLGSLFFACFSVIQSGGALGRLLQPLSGPGVWGSIFYLAAFSSVGAFFLLNYAFSYLNLAQASIFTNLVTVVSIAAGIVFLGESFTALQGIGSMAILTGVYLSNHIKGRTE</sequence>
<keyword evidence="3" id="KW-1003">Cell membrane</keyword>
<gene>
    <name evidence="9" type="ORF">HMPREF9474_03529</name>
</gene>
<dbReference type="eggNOG" id="COG0697">
    <property type="taxonomic scope" value="Bacteria"/>
</dbReference>
<reference evidence="9 10" key="1">
    <citation type="submission" date="2010-12" db="EMBL/GenBank/DDBJ databases">
        <title>The Genome Sequence of Clostridium symbiosum strain WAL-14163.</title>
        <authorList>
            <person name="Earl A."/>
            <person name="Ward D."/>
            <person name="Feldgarden M."/>
            <person name="Gevers D."/>
            <person name="Finegold S.M."/>
            <person name="Summanen P.H."/>
            <person name="Molitoris D.R."/>
            <person name="Vaisanen M.L."/>
            <person name="Daigneault M."/>
            <person name="Young S.K."/>
            <person name="Zeng Q."/>
            <person name="Gargeya S."/>
            <person name="Fitzgerald M."/>
            <person name="Haas B."/>
            <person name="Abouelleil A."/>
            <person name="Alvarado L."/>
            <person name="Arachchi H.M."/>
            <person name="Berlin A."/>
            <person name="Brown A."/>
            <person name="Chapman S.B."/>
            <person name="Chen Z."/>
            <person name="Dunbar C."/>
            <person name="Freedman E."/>
            <person name="Gearin G."/>
            <person name="Gellesch M."/>
            <person name="Goldberg J."/>
            <person name="Griggs A."/>
            <person name="Gujja S."/>
            <person name="Heilman E."/>
            <person name="Heiman D."/>
            <person name="Howarth C."/>
            <person name="Larson L."/>
            <person name="Lui A."/>
            <person name="MacDonald P.J.P."/>
            <person name="Mehta T."/>
            <person name="Montmayeur A."/>
            <person name="Murphy C."/>
            <person name="Neiman D."/>
            <person name="Pearson M."/>
            <person name="Priest M."/>
            <person name="Roberts A."/>
            <person name="Saif S."/>
            <person name="Shea T."/>
            <person name="Shenoy N."/>
            <person name="Sisk P."/>
            <person name="Stolte C."/>
            <person name="Sykes S."/>
            <person name="White J."/>
            <person name="Yandava C."/>
            <person name="Nusbaum C."/>
            <person name="Birren B."/>
        </authorList>
    </citation>
    <scope>NUCLEOTIDE SEQUENCE [LARGE SCALE GENOMIC DNA]</scope>
    <source>
        <strain evidence="9 10">WAL-14163</strain>
    </source>
</reference>
<dbReference type="InterPro" id="IPR037185">
    <property type="entry name" value="EmrE-like"/>
</dbReference>
<evidence type="ECO:0000256" key="2">
    <source>
        <dbReference type="ARBA" id="ARBA00007362"/>
    </source>
</evidence>
<feature type="transmembrane region" description="Helical" evidence="7">
    <location>
        <begin position="279"/>
        <end position="296"/>
    </location>
</feature>
<dbReference type="AlphaFoldDB" id="E7GRI4"/>
<comment type="similarity">
    <text evidence="2">Belongs to the EamA transporter family.</text>
</comment>
<dbReference type="PANTHER" id="PTHR32322">
    <property type="entry name" value="INNER MEMBRANE TRANSPORTER"/>
    <property type="match status" value="1"/>
</dbReference>
<dbReference type="GO" id="GO:0005886">
    <property type="term" value="C:plasma membrane"/>
    <property type="evidence" value="ECO:0007669"/>
    <property type="project" value="UniProtKB-SubCell"/>
</dbReference>
<name>E7GRI4_CLOS6</name>
<feature type="transmembrane region" description="Helical" evidence="7">
    <location>
        <begin position="227"/>
        <end position="249"/>
    </location>
</feature>
<dbReference type="InterPro" id="IPR050638">
    <property type="entry name" value="AA-Vitamin_Transporters"/>
</dbReference>
<evidence type="ECO:0000256" key="1">
    <source>
        <dbReference type="ARBA" id="ARBA00004651"/>
    </source>
</evidence>
<dbReference type="Pfam" id="PF00892">
    <property type="entry name" value="EamA"/>
    <property type="match status" value="2"/>
</dbReference>
<dbReference type="EMBL" id="ADLQ01000078">
    <property type="protein sequence ID" value="EGA92640.1"/>
    <property type="molecule type" value="Genomic_DNA"/>
</dbReference>
<accession>E7GRI4</accession>
<keyword evidence="4 7" id="KW-0812">Transmembrane</keyword>
<evidence type="ECO:0000313" key="9">
    <source>
        <dbReference type="EMBL" id="EGA92640.1"/>
    </source>
</evidence>
<comment type="caution">
    <text evidence="9">The sequence shown here is derived from an EMBL/GenBank/DDBJ whole genome shotgun (WGS) entry which is preliminary data.</text>
</comment>
<feature type="domain" description="EamA" evidence="8">
    <location>
        <begin position="12"/>
        <end position="145"/>
    </location>
</feature>
<feature type="transmembrane region" description="Helical" evidence="7">
    <location>
        <begin position="102"/>
        <end position="121"/>
    </location>
</feature>
<dbReference type="HOGENOM" id="CLU_033863_4_0_9"/>
<feature type="transmembrane region" description="Helical" evidence="7">
    <location>
        <begin position="128"/>
        <end position="149"/>
    </location>
</feature>
<dbReference type="InterPro" id="IPR000620">
    <property type="entry name" value="EamA_dom"/>
</dbReference>
<evidence type="ECO:0000259" key="8">
    <source>
        <dbReference type="Pfam" id="PF00892"/>
    </source>
</evidence>
<evidence type="ECO:0000256" key="5">
    <source>
        <dbReference type="ARBA" id="ARBA00022989"/>
    </source>
</evidence>
<proteinExistence type="inferred from homology"/>
<dbReference type="SUPFAM" id="SSF103481">
    <property type="entry name" value="Multidrug resistance efflux transporter EmrE"/>
    <property type="match status" value="2"/>
</dbReference>
<feature type="domain" description="EamA" evidence="8">
    <location>
        <begin position="157"/>
        <end position="295"/>
    </location>
</feature>
<evidence type="ECO:0000256" key="4">
    <source>
        <dbReference type="ARBA" id="ARBA00022692"/>
    </source>
</evidence>
<evidence type="ECO:0000256" key="7">
    <source>
        <dbReference type="SAM" id="Phobius"/>
    </source>
</evidence>
<evidence type="ECO:0000256" key="6">
    <source>
        <dbReference type="ARBA" id="ARBA00023136"/>
    </source>
</evidence>
<feature type="transmembrane region" description="Helical" evidence="7">
    <location>
        <begin position="187"/>
        <end position="207"/>
    </location>
</feature>
<keyword evidence="5 7" id="KW-1133">Transmembrane helix</keyword>
<evidence type="ECO:0000313" key="10">
    <source>
        <dbReference type="Proteomes" id="UP000002970"/>
    </source>
</evidence>
<dbReference type="Proteomes" id="UP000002970">
    <property type="component" value="Unassembled WGS sequence"/>
</dbReference>
<feature type="transmembrane region" description="Helical" evidence="7">
    <location>
        <begin position="256"/>
        <end position="273"/>
    </location>
</feature>
<feature type="transmembrane region" description="Helical" evidence="7">
    <location>
        <begin position="155"/>
        <end position="175"/>
    </location>
</feature>
<dbReference type="PANTHER" id="PTHR32322:SF18">
    <property type="entry name" value="S-ADENOSYLMETHIONINE_S-ADENOSYLHOMOCYSTEINE TRANSPORTER"/>
    <property type="match status" value="1"/>
</dbReference>
<keyword evidence="6 7" id="KW-0472">Membrane</keyword>
<feature type="transmembrane region" description="Helical" evidence="7">
    <location>
        <begin position="41"/>
        <end position="60"/>
    </location>
</feature>
<comment type="subcellular location">
    <subcellularLocation>
        <location evidence="1">Cell membrane</location>
        <topology evidence="1">Multi-pass membrane protein</topology>
    </subcellularLocation>
</comment>
<protein>
    <recommendedName>
        <fullName evidence="8">EamA domain-containing protein</fullName>
    </recommendedName>
</protein>
<dbReference type="STRING" id="1512.GCA_900049235_03811"/>
<organism evidence="9 10">
    <name type="scientific">Clostridium symbiosum (strain WAL-14163)</name>
    <dbReference type="NCBI Taxonomy" id="742740"/>
    <lineage>
        <taxon>Bacteria</taxon>
        <taxon>Bacillati</taxon>
        <taxon>Bacillota</taxon>
        <taxon>Clostridia</taxon>
        <taxon>Lachnospirales</taxon>
        <taxon>Lachnospiraceae</taxon>
        <taxon>Otoolea</taxon>
    </lineage>
</organism>
<evidence type="ECO:0000256" key="3">
    <source>
        <dbReference type="ARBA" id="ARBA00022475"/>
    </source>
</evidence>
<dbReference type="Gene3D" id="1.10.3730.20">
    <property type="match status" value="1"/>
</dbReference>